<name>A0A4P9YD30_ROZAC</name>
<sequence length="423" mass="47680">MTLTATTSAKQVPSTLNIYLHQLDFTFTKVKNEYLARNVTTKCAVYAHGCSAKITPGDCESLQIPATTEKELKLTLKDLCAGNLGWVAIGKMDLLFEKGEMEFKLPVFAAQCNMKSRIPIIIGHCKVTVKVAYTESNVPKTINNCRFDWKQPNQMLSDVKQALKLRESMLDIRDSLVEFYESKAFFKFAKDVAANDTESETSGFGEFEELHSGFRTEEGSFIELEPEKDSVTISDAREHSIREQVAIPNPASLADRMVYMLNEYPFGINSFHSPLFRNMMLERTKGAHRKEEGLRFKENVLVEYLSVENNTVENVPVENTWAEIVPAENAQVDNTSVETVEHTPTKVEMVPDDKVQLKVPVDNASVENTEQFSIQNLYKFCSSAHPLVLNSFHSVQLINIINQAKAVRTFTPISVKKINLTSM</sequence>
<evidence type="ECO:0000313" key="1">
    <source>
        <dbReference type="EMBL" id="RKP17088.1"/>
    </source>
</evidence>
<reference evidence="2" key="1">
    <citation type="journal article" date="2018" name="Nat. Microbiol.">
        <title>Leveraging single-cell genomics to expand the fungal tree of life.</title>
        <authorList>
            <person name="Ahrendt S.R."/>
            <person name="Quandt C.A."/>
            <person name="Ciobanu D."/>
            <person name="Clum A."/>
            <person name="Salamov A."/>
            <person name="Andreopoulos B."/>
            <person name="Cheng J.F."/>
            <person name="Woyke T."/>
            <person name="Pelin A."/>
            <person name="Henrissat B."/>
            <person name="Reynolds N.K."/>
            <person name="Benny G.L."/>
            <person name="Smith M.E."/>
            <person name="James T.Y."/>
            <person name="Grigoriev I.V."/>
        </authorList>
    </citation>
    <scope>NUCLEOTIDE SEQUENCE [LARGE SCALE GENOMIC DNA]</scope>
    <source>
        <strain evidence="2">CSF55</strain>
    </source>
</reference>
<accession>A0A4P9YD30</accession>
<proteinExistence type="predicted"/>
<dbReference type="AlphaFoldDB" id="A0A4P9YD30"/>
<dbReference type="Proteomes" id="UP000281549">
    <property type="component" value="Unassembled WGS sequence"/>
</dbReference>
<protein>
    <submittedName>
        <fullName evidence="1">Uncharacterized protein</fullName>
    </submittedName>
</protein>
<organism evidence="1 2">
    <name type="scientific">Rozella allomycis (strain CSF55)</name>
    <dbReference type="NCBI Taxonomy" id="988480"/>
    <lineage>
        <taxon>Eukaryota</taxon>
        <taxon>Fungi</taxon>
        <taxon>Fungi incertae sedis</taxon>
        <taxon>Cryptomycota</taxon>
        <taxon>Cryptomycota incertae sedis</taxon>
        <taxon>Rozella</taxon>
    </lineage>
</organism>
<evidence type="ECO:0000313" key="2">
    <source>
        <dbReference type="Proteomes" id="UP000281549"/>
    </source>
</evidence>
<gene>
    <name evidence="1" type="ORF">ROZALSC1DRAFT_31072</name>
</gene>
<dbReference type="EMBL" id="ML006037">
    <property type="protein sequence ID" value="RKP17088.1"/>
    <property type="molecule type" value="Genomic_DNA"/>
</dbReference>